<accession>A0A916J8Q1</accession>
<dbReference type="GO" id="GO:0052689">
    <property type="term" value="F:carboxylic ester hydrolase activity"/>
    <property type="evidence" value="ECO:0007669"/>
    <property type="project" value="UniProtKB-KW"/>
</dbReference>
<proteinExistence type="predicted"/>
<dbReference type="Proteomes" id="UP000680038">
    <property type="component" value="Unassembled WGS sequence"/>
</dbReference>
<evidence type="ECO:0000313" key="6">
    <source>
        <dbReference type="Proteomes" id="UP000680038"/>
    </source>
</evidence>
<dbReference type="InterPro" id="IPR054579">
    <property type="entry name" value="GCE-like_dom"/>
</dbReference>
<dbReference type="Gene3D" id="3.40.50.1820">
    <property type="entry name" value="alpha/beta hydrolase"/>
    <property type="match status" value="1"/>
</dbReference>
<dbReference type="EMBL" id="CAJRAF010000001">
    <property type="protein sequence ID" value="CAG4988436.1"/>
    <property type="molecule type" value="Genomic_DNA"/>
</dbReference>
<organism evidence="5 6">
    <name type="scientific">Dyadobacter helix</name>
    <dbReference type="NCBI Taxonomy" id="2822344"/>
    <lineage>
        <taxon>Bacteria</taxon>
        <taxon>Pseudomonadati</taxon>
        <taxon>Bacteroidota</taxon>
        <taxon>Cytophagia</taxon>
        <taxon>Cytophagales</taxon>
        <taxon>Spirosomataceae</taxon>
        <taxon>Dyadobacter</taxon>
    </lineage>
</organism>
<dbReference type="AlphaFoldDB" id="A0A916J8Q1"/>
<dbReference type="InterPro" id="IPR029058">
    <property type="entry name" value="AB_hydrolase_fold"/>
</dbReference>
<evidence type="ECO:0000256" key="3">
    <source>
        <dbReference type="ARBA" id="ARBA00022801"/>
    </source>
</evidence>
<dbReference type="Pfam" id="PF22244">
    <property type="entry name" value="GCE_fung"/>
    <property type="match status" value="1"/>
</dbReference>
<evidence type="ECO:0000259" key="4">
    <source>
        <dbReference type="Pfam" id="PF22244"/>
    </source>
</evidence>
<comment type="caution">
    <text evidence="5">The sequence shown here is derived from an EMBL/GenBank/DDBJ whole genome shotgun (WGS) entry which is preliminary data.</text>
</comment>
<keyword evidence="6" id="KW-1185">Reference proteome</keyword>
<evidence type="ECO:0000313" key="5">
    <source>
        <dbReference type="EMBL" id="CAG4988436.1"/>
    </source>
</evidence>
<dbReference type="SUPFAM" id="SSF53474">
    <property type="entry name" value="alpha/beta-Hydrolases"/>
    <property type="match status" value="1"/>
</dbReference>
<protein>
    <submittedName>
        <fullName evidence="5">Carbohydrate esterase</fullName>
        <ecNumber evidence="5">3.1.1.-</ecNumber>
    </submittedName>
</protein>
<evidence type="ECO:0000256" key="2">
    <source>
        <dbReference type="ARBA" id="ARBA00022729"/>
    </source>
</evidence>
<gene>
    <name evidence="5" type="ORF">DYBT9275_00081</name>
</gene>
<name>A0A916J8Q1_9BACT</name>
<feature type="domain" description="4-O-methyl-glucuronoyl methylesterase-like" evidence="4">
    <location>
        <begin position="225"/>
        <end position="357"/>
    </location>
</feature>
<keyword evidence="2" id="KW-0732">Signal</keyword>
<dbReference type="EC" id="3.1.1.-" evidence="5"/>
<dbReference type="RefSeq" id="WP_215236900.1">
    <property type="nucleotide sequence ID" value="NZ_CAJRAF010000001.1"/>
</dbReference>
<evidence type="ECO:0000256" key="1">
    <source>
        <dbReference type="ARBA" id="ARBA00022487"/>
    </source>
</evidence>
<reference evidence="5" key="1">
    <citation type="submission" date="2021-04" db="EMBL/GenBank/DDBJ databases">
        <authorList>
            <person name="Rodrigo-Torres L."/>
            <person name="Arahal R. D."/>
            <person name="Lucena T."/>
        </authorList>
    </citation>
    <scope>NUCLEOTIDE SEQUENCE</scope>
    <source>
        <strain evidence="5">CECT 9275</strain>
    </source>
</reference>
<sequence length="424" mass="47561">MMKFAAVLLTFNLVTQPLFSQKTIRDESQVVSYVLPDLLKTRSGKMVRTKRDWEKTRRPELLSLFSENVYGKTPSEKVPMRFVQYDADSNALGGQAIRKQVTVYFGKKGERSMDILLYFPRNVKGSVPVFLGLNFAGNQVVHQDPGITITKRWVRDGVAPVIVEHRATEASRGSQAGDWVVEDILARGYGLATVFCGDLQPDRPDSFNEGVHSLFFKEGQNMPQSDEWGAIGAWAWGLSRAMDYLETDKMVDATKVAVIGHSRLGKAALWAGAQDQRFAMVVSNNSGEGGAAITRRKFGETIEIINKAFPHWFSGNYKQFGGREDALPVDYHELIALIAPRPVYIASASEDWWADPKGEYLSGYYASPAYALYGSEGLSTPELPETNRPTGAGKIGYHLRKGGHTMNRYDWQQYLHFADKWLRR</sequence>
<keyword evidence="1" id="KW-0719">Serine esterase</keyword>
<keyword evidence="3 5" id="KW-0378">Hydrolase</keyword>